<feature type="transmembrane region" description="Helical" evidence="1">
    <location>
        <begin position="68"/>
        <end position="87"/>
    </location>
</feature>
<gene>
    <name evidence="2" type="ORF">AACH06_29680</name>
</gene>
<protein>
    <submittedName>
        <fullName evidence="2">Uncharacterized protein</fullName>
    </submittedName>
</protein>
<feature type="transmembrane region" description="Helical" evidence="1">
    <location>
        <begin position="36"/>
        <end position="56"/>
    </location>
</feature>
<keyword evidence="1" id="KW-0472">Membrane</keyword>
<dbReference type="Proteomes" id="UP001371218">
    <property type="component" value="Unassembled WGS sequence"/>
</dbReference>
<dbReference type="RefSeq" id="WP_341429442.1">
    <property type="nucleotide sequence ID" value="NZ_JBBUTG010000049.1"/>
</dbReference>
<dbReference type="EMBL" id="JBBUTG010000049">
    <property type="protein sequence ID" value="MEK8035007.1"/>
    <property type="molecule type" value="Genomic_DNA"/>
</dbReference>
<comment type="caution">
    <text evidence="2">The sequence shown here is derived from an EMBL/GenBank/DDBJ whole genome shotgun (WGS) entry which is preliminary data.</text>
</comment>
<feature type="transmembrane region" description="Helical" evidence="1">
    <location>
        <begin position="93"/>
        <end position="115"/>
    </location>
</feature>
<evidence type="ECO:0000256" key="1">
    <source>
        <dbReference type="SAM" id="Phobius"/>
    </source>
</evidence>
<accession>A0ABU9BYD7</accession>
<reference evidence="2 3" key="1">
    <citation type="submission" date="2024-04" db="EMBL/GenBank/DDBJ databases">
        <title>Novel species of the genus Ideonella isolated from streams.</title>
        <authorList>
            <person name="Lu H."/>
        </authorList>
    </citation>
    <scope>NUCLEOTIDE SEQUENCE [LARGE SCALE GENOMIC DNA]</scope>
    <source>
        <strain evidence="2 3">DXS29W</strain>
    </source>
</reference>
<keyword evidence="3" id="KW-1185">Reference proteome</keyword>
<keyword evidence="1" id="KW-1133">Transmembrane helix</keyword>
<name>A0ABU9BYD7_9BURK</name>
<evidence type="ECO:0000313" key="3">
    <source>
        <dbReference type="Proteomes" id="UP001371218"/>
    </source>
</evidence>
<keyword evidence="1" id="KW-0812">Transmembrane</keyword>
<organism evidence="2 3">
    <name type="scientific">Ideonella lacteola</name>
    <dbReference type="NCBI Taxonomy" id="2984193"/>
    <lineage>
        <taxon>Bacteria</taxon>
        <taxon>Pseudomonadati</taxon>
        <taxon>Pseudomonadota</taxon>
        <taxon>Betaproteobacteria</taxon>
        <taxon>Burkholderiales</taxon>
        <taxon>Sphaerotilaceae</taxon>
        <taxon>Ideonella</taxon>
    </lineage>
</organism>
<proteinExistence type="predicted"/>
<evidence type="ECO:0000313" key="2">
    <source>
        <dbReference type="EMBL" id="MEK8035007.1"/>
    </source>
</evidence>
<sequence>MHEVNAGVRGIASFSFFGSSPAFAQGAGSWASGGDLLAVLVALIAVPVGLLAGLGCTARLLSCSHRKLTFVPLLAGLIAIPLSGGSANDFLSMAYPFLAAYIPTVIIACVAAQFLERSKQGPL</sequence>